<name>A0ACC2WYM2_9TREE</name>
<accession>A0ACC2WYM2</accession>
<proteinExistence type="predicted"/>
<evidence type="ECO:0000313" key="1">
    <source>
        <dbReference type="EMBL" id="KAJ9115901.1"/>
    </source>
</evidence>
<dbReference type="EMBL" id="JASBWU010000015">
    <property type="protein sequence ID" value="KAJ9115901.1"/>
    <property type="molecule type" value="Genomic_DNA"/>
</dbReference>
<keyword evidence="2" id="KW-1185">Reference proteome</keyword>
<gene>
    <name evidence="1" type="ORF">QFC22_005044</name>
</gene>
<dbReference type="Proteomes" id="UP001243375">
    <property type="component" value="Unassembled WGS sequence"/>
</dbReference>
<comment type="caution">
    <text evidence="1">The sequence shown here is derived from an EMBL/GenBank/DDBJ whole genome shotgun (WGS) entry which is preliminary data.</text>
</comment>
<reference evidence="1" key="1">
    <citation type="submission" date="2023-04" db="EMBL/GenBank/DDBJ databases">
        <title>Draft Genome sequencing of Naganishia species isolated from polar environments using Oxford Nanopore Technology.</title>
        <authorList>
            <person name="Leo P."/>
            <person name="Venkateswaran K."/>
        </authorList>
    </citation>
    <scope>NUCLEOTIDE SEQUENCE</scope>
    <source>
        <strain evidence="1">MNA-CCFEE 5425</strain>
    </source>
</reference>
<evidence type="ECO:0000313" key="2">
    <source>
        <dbReference type="Proteomes" id="UP001243375"/>
    </source>
</evidence>
<organism evidence="1 2">
    <name type="scientific">Naganishia vaughanmartiniae</name>
    <dbReference type="NCBI Taxonomy" id="1424756"/>
    <lineage>
        <taxon>Eukaryota</taxon>
        <taxon>Fungi</taxon>
        <taxon>Dikarya</taxon>
        <taxon>Basidiomycota</taxon>
        <taxon>Agaricomycotina</taxon>
        <taxon>Tremellomycetes</taxon>
        <taxon>Filobasidiales</taxon>
        <taxon>Filobasidiaceae</taxon>
        <taxon>Naganishia</taxon>
    </lineage>
</organism>
<sequence length="164" mass="18156">MTDLYVGLNSKWVTSLRACGTDLTPFLAQKDYIPGYGDCVDLAILAVGWDKDRARELRGELFAQDGHKTRSPSAIVGPSVMTTLYAGVLTNKAQVAQRKQDPHFEILFRVSYGLTKQQLAELNNALGSILPIYHACRRATALFHVAESDQLRAVGCWLPKDTVF</sequence>
<protein>
    <submittedName>
        <fullName evidence="1">Uncharacterized protein</fullName>
    </submittedName>
</protein>